<keyword evidence="3" id="KW-1185">Reference proteome</keyword>
<keyword evidence="1" id="KW-0472">Membrane</keyword>
<protein>
    <submittedName>
        <fullName evidence="2">Uncharacterized protein</fullName>
    </submittedName>
</protein>
<keyword evidence="1" id="KW-1133">Transmembrane helix</keyword>
<proteinExistence type="predicted"/>
<dbReference type="EMBL" id="JMIR01000009">
    <property type="protein sequence ID" value="KEO83647.1"/>
    <property type="molecule type" value="Genomic_DNA"/>
</dbReference>
<gene>
    <name evidence="2" type="ORF">EL26_08280</name>
</gene>
<keyword evidence="1" id="KW-0812">Transmembrane</keyword>
<sequence>MFGKKPTSPDPQLENSFTCSSMLMVIVLAAMELLHNIYQSDIDQLLMKWTHADHVPSYISMIVTFVILVLIGLLFDRQQDVVIEDEYIQIGNSPLHFYRTDEIREIKLKEGRLTIYTRRLRFLTSYHVRKPQRTAAHRLLCEWANQHGIVYKIM</sequence>
<reference evidence="2 3" key="1">
    <citation type="journal article" date="2013" name="Int. J. Syst. Evol. Microbiol.">
        <title>Tumebacillus flagellatus sp. nov., an alpha-amylase/pullulanase-producing bacterium isolated from cassava wastewater.</title>
        <authorList>
            <person name="Wang Q."/>
            <person name="Xie N."/>
            <person name="Qin Y."/>
            <person name="Shen N."/>
            <person name="Zhu J."/>
            <person name="Mi H."/>
            <person name="Huang R."/>
        </authorList>
    </citation>
    <scope>NUCLEOTIDE SEQUENCE [LARGE SCALE GENOMIC DNA]</scope>
    <source>
        <strain evidence="2 3">GST4</strain>
    </source>
</reference>
<dbReference type="RefSeq" id="WP_038086443.1">
    <property type="nucleotide sequence ID" value="NZ_JMIR01000009.1"/>
</dbReference>
<evidence type="ECO:0000313" key="2">
    <source>
        <dbReference type="EMBL" id="KEO83647.1"/>
    </source>
</evidence>
<evidence type="ECO:0000256" key="1">
    <source>
        <dbReference type="SAM" id="Phobius"/>
    </source>
</evidence>
<dbReference type="Proteomes" id="UP000027931">
    <property type="component" value="Unassembled WGS sequence"/>
</dbReference>
<dbReference type="AlphaFoldDB" id="A0A074MCQ6"/>
<name>A0A074MCQ6_9BACL</name>
<accession>A0A074MCQ6</accession>
<evidence type="ECO:0000313" key="3">
    <source>
        <dbReference type="Proteomes" id="UP000027931"/>
    </source>
</evidence>
<comment type="caution">
    <text evidence="2">The sequence shown here is derived from an EMBL/GenBank/DDBJ whole genome shotgun (WGS) entry which is preliminary data.</text>
</comment>
<feature type="transmembrane region" description="Helical" evidence="1">
    <location>
        <begin position="58"/>
        <end position="75"/>
    </location>
</feature>
<dbReference type="STRING" id="1157490.EL26_08280"/>
<feature type="transmembrane region" description="Helical" evidence="1">
    <location>
        <begin position="21"/>
        <end position="38"/>
    </location>
</feature>
<organism evidence="2 3">
    <name type="scientific">Tumebacillus flagellatus</name>
    <dbReference type="NCBI Taxonomy" id="1157490"/>
    <lineage>
        <taxon>Bacteria</taxon>
        <taxon>Bacillati</taxon>
        <taxon>Bacillota</taxon>
        <taxon>Bacilli</taxon>
        <taxon>Bacillales</taxon>
        <taxon>Alicyclobacillaceae</taxon>
        <taxon>Tumebacillus</taxon>
    </lineage>
</organism>